<dbReference type="InterPro" id="IPR001789">
    <property type="entry name" value="Sig_transdc_resp-reg_receiver"/>
</dbReference>
<evidence type="ECO:0000259" key="4">
    <source>
        <dbReference type="PROSITE" id="PS50110"/>
    </source>
</evidence>
<dbReference type="EMBL" id="CP017754">
    <property type="protein sequence ID" value="AOZ05412.1"/>
    <property type="molecule type" value="Genomic_DNA"/>
</dbReference>
<evidence type="ECO:0000256" key="2">
    <source>
        <dbReference type="ARBA" id="ARBA00022840"/>
    </source>
</evidence>
<dbReference type="Gene3D" id="3.40.50.2300">
    <property type="match status" value="1"/>
</dbReference>
<dbReference type="RefSeq" id="WP_071011550.1">
    <property type="nucleotide sequence ID" value="NZ_CP017754.1"/>
</dbReference>
<sequence>MLKILIVSESAERLGELARVTSASGNYLPMRLQDAASNLPSHGTQMRSADVLILDQATGDSAHLRALEAVRQQYPGLPCILVSDDRPPDLLIRALRAGVSDVLGWPLDRAQLAEALQRLEANRVAAARNEARVISLVSGKGGAGASFLAGNLGYVLSALEHKRVLLIDLNLQFGDTHFLVTDKVPPATLADVCAQIDRLDDAFFEACLIHVSPSFDILAGASDPVKAGDIRKDRVEYVLSLAAASYDFVLIDAGQDINPVSVAALDLSDQILLVTQPGIAYARTGRRMLEVLEGLHYGPEKLLLLVNRQGKADGLRRDTLEGIFGTKTLLTLPDDPAAVDDAISHGVPAVQQQKRSAIAKALTALGHNLVVERGSAPSASGERVSALGRFFLRSKTSAPNTA</sequence>
<feature type="modified residue" description="4-aspartylphosphate" evidence="3">
    <location>
        <position position="55"/>
    </location>
</feature>
<evidence type="ECO:0000256" key="3">
    <source>
        <dbReference type="PROSITE-ProRule" id="PRU00169"/>
    </source>
</evidence>
<reference evidence="5 6" key="1">
    <citation type="submission" date="2016-10" db="EMBL/GenBank/DDBJ databases">
        <title>Complete genome sequences of three Cupriavidus strains isolated from various Malaysian environments.</title>
        <authorList>
            <person name="Abdullah A.A.-A."/>
            <person name="Shafie N.A.H."/>
            <person name="Lau N.S."/>
        </authorList>
    </citation>
    <scope>NUCLEOTIDE SEQUENCE [LARGE SCALE GENOMIC DNA]</scope>
    <source>
        <strain evidence="5 6">USMAA1020</strain>
    </source>
</reference>
<dbReference type="PANTHER" id="PTHR43384:SF6">
    <property type="entry name" value="SEPTUM SITE-DETERMINING PROTEIN MIND HOMOLOG, CHLOROPLASTIC"/>
    <property type="match status" value="1"/>
</dbReference>
<dbReference type="InterPro" id="IPR025669">
    <property type="entry name" value="AAA_dom"/>
</dbReference>
<keyword evidence="3" id="KW-0597">Phosphoprotein</keyword>
<dbReference type="Pfam" id="PF13614">
    <property type="entry name" value="AAA_31"/>
    <property type="match status" value="1"/>
</dbReference>
<dbReference type="Gene3D" id="3.40.50.300">
    <property type="entry name" value="P-loop containing nucleotide triphosphate hydrolases"/>
    <property type="match status" value="1"/>
</dbReference>
<accession>A0ABM6F1Y5</accession>
<dbReference type="PROSITE" id="PS50110">
    <property type="entry name" value="RESPONSE_REGULATORY"/>
    <property type="match status" value="1"/>
</dbReference>
<evidence type="ECO:0000313" key="5">
    <source>
        <dbReference type="EMBL" id="AOZ05412.1"/>
    </source>
</evidence>
<feature type="domain" description="Response regulatory" evidence="4">
    <location>
        <begin position="3"/>
        <end position="120"/>
    </location>
</feature>
<dbReference type="InterPro" id="IPR050625">
    <property type="entry name" value="ParA/MinD_ATPase"/>
</dbReference>
<dbReference type="InterPro" id="IPR011006">
    <property type="entry name" value="CheY-like_superfamily"/>
</dbReference>
<keyword evidence="6" id="KW-1185">Reference proteome</keyword>
<evidence type="ECO:0000313" key="6">
    <source>
        <dbReference type="Proteomes" id="UP000177515"/>
    </source>
</evidence>
<dbReference type="InterPro" id="IPR027417">
    <property type="entry name" value="P-loop_NTPase"/>
</dbReference>
<name>A0ABM6F1Y5_9BURK</name>
<dbReference type="SUPFAM" id="SSF52540">
    <property type="entry name" value="P-loop containing nucleoside triphosphate hydrolases"/>
    <property type="match status" value="1"/>
</dbReference>
<keyword evidence="2" id="KW-0067">ATP-binding</keyword>
<keyword evidence="1" id="KW-0547">Nucleotide-binding</keyword>
<evidence type="ECO:0000256" key="1">
    <source>
        <dbReference type="ARBA" id="ARBA00022741"/>
    </source>
</evidence>
<dbReference type="Proteomes" id="UP000177515">
    <property type="component" value="Chromosome 1"/>
</dbReference>
<organism evidence="5 6">
    <name type="scientific">Cupriavidus malaysiensis</name>
    <dbReference type="NCBI Taxonomy" id="367825"/>
    <lineage>
        <taxon>Bacteria</taxon>
        <taxon>Pseudomonadati</taxon>
        <taxon>Pseudomonadota</taxon>
        <taxon>Betaproteobacteria</taxon>
        <taxon>Burkholderiales</taxon>
        <taxon>Burkholderiaceae</taxon>
        <taxon>Cupriavidus</taxon>
    </lineage>
</organism>
<gene>
    <name evidence="5" type="ORF">BKK80_06020</name>
</gene>
<dbReference type="PANTHER" id="PTHR43384">
    <property type="entry name" value="SEPTUM SITE-DETERMINING PROTEIN MIND HOMOLOG, CHLOROPLASTIC-RELATED"/>
    <property type="match status" value="1"/>
</dbReference>
<proteinExistence type="predicted"/>
<dbReference type="SUPFAM" id="SSF52172">
    <property type="entry name" value="CheY-like"/>
    <property type="match status" value="1"/>
</dbReference>
<protein>
    <submittedName>
        <fullName evidence="5">Pilus assembly protein CpaE</fullName>
    </submittedName>
</protein>